<accession>A0A8S3AEC5</accession>
<proteinExistence type="predicted"/>
<protein>
    <submittedName>
        <fullName evidence="2">Uncharacterized protein</fullName>
    </submittedName>
</protein>
<evidence type="ECO:0000256" key="1">
    <source>
        <dbReference type="SAM" id="MobiDB-lite"/>
    </source>
</evidence>
<name>A0A8S3AEC5_9BILA</name>
<organism evidence="2 3">
    <name type="scientific">Rotaria magnacalcarata</name>
    <dbReference type="NCBI Taxonomy" id="392030"/>
    <lineage>
        <taxon>Eukaryota</taxon>
        <taxon>Metazoa</taxon>
        <taxon>Spiralia</taxon>
        <taxon>Gnathifera</taxon>
        <taxon>Rotifera</taxon>
        <taxon>Eurotatoria</taxon>
        <taxon>Bdelloidea</taxon>
        <taxon>Philodinida</taxon>
        <taxon>Philodinidae</taxon>
        <taxon>Rotaria</taxon>
    </lineage>
</organism>
<reference evidence="2" key="1">
    <citation type="submission" date="2021-02" db="EMBL/GenBank/DDBJ databases">
        <authorList>
            <person name="Nowell W R."/>
        </authorList>
    </citation>
    <scope>NUCLEOTIDE SEQUENCE</scope>
</reference>
<comment type="caution">
    <text evidence="2">The sequence shown here is derived from an EMBL/GenBank/DDBJ whole genome shotgun (WGS) entry which is preliminary data.</text>
</comment>
<feature type="non-terminal residue" evidence="2">
    <location>
        <position position="60"/>
    </location>
</feature>
<dbReference type="EMBL" id="CAJOBH010123688">
    <property type="protein sequence ID" value="CAF4724462.1"/>
    <property type="molecule type" value="Genomic_DNA"/>
</dbReference>
<feature type="non-terminal residue" evidence="2">
    <location>
        <position position="1"/>
    </location>
</feature>
<feature type="compositionally biased region" description="Basic and acidic residues" evidence="1">
    <location>
        <begin position="31"/>
        <end position="48"/>
    </location>
</feature>
<feature type="region of interest" description="Disordered" evidence="1">
    <location>
        <begin position="1"/>
        <end position="48"/>
    </location>
</feature>
<evidence type="ECO:0000313" key="3">
    <source>
        <dbReference type="Proteomes" id="UP000681967"/>
    </source>
</evidence>
<gene>
    <name evidence="2" type="ORF">BYL167_LOCUS45016</name>
</gene>
<dbReference type="AlphaFoldDB" id="A0A8S3AEC5"/>
<feature type="compositionally biased region" description="Basic and acidic residues" evidence="1">
    <location>
        <begin position="1"/>
        <end position="19"/>
    </location>
</feature>
<feature type="compositionally biased region" description="Acidic residues" evidence="1">
    <location>
        <begin position="21"/>
        <end position="30"/>
    </location>
</feature>
<evidence type="ECO:0000313" key="2">
    <source>
        <dbReference type="EMBL" id="CAF4724462.1"/>
    </source>
</evidence>
<dbReference type="Proteomes" id="UP000681967">
    <property type="component" value="Unassembled WGS sequence"/>
</dbReference>
<sequence length="60" mass="7043">IAEQERNERLAERQKKIEAGEPVDDEDDAAEKEMEQAILDDRNYEPKKEDFIDKIPETIP</sequence>